<gene>
    <name evidence="1" type="ORF">SPELUC_LOCUS1931</name>
</gene>
<dbReference type="EMBL" id="CAJVPW010001149">
    <property type="protein sequence ID" value="CAG8476480.1"/>
    <property type="molecule type" value="Genomic_DNA"/>
</dbReference>
<reference evidence="1" key="1">
    <citation type="submission" date="2021-06" db="EMBL/GenBank/DDBJ databases">
        <authorList>
            <person name="Kallberg Y."/>
            <person name="Tangrot J."/>
            <person name="Rosling A."/>
        </authorList>
    </citation>
    <scope>NUCLEOTIDE SEQUENCE</scope>
    <source>
        <strain evidence="1">28 12/20/2015</strain>
    </source>
</reference>
<evidence type="ECO:0000313" key="2">
    <source>
        <dbReference type="Proteomes" id="UP000789366"/>
    </source>
</evidence>
<dbReference type="Proteomes" id="UP000789366">
    <property type="component" value="Unassembled WGS sequence"/>
</dbReference>
<sequence>MKESQNERKELRKNNFFYNYENLGICINIVEPSSVGAAGGPGVCPHYPGGKTIQFWIHNNNQAGFSVIGYEQNLTHQLEITENYVSETINKLQNKIKEYEGIYQDLENIEKQAEECLNIAQVDYNKDSTLKQKMNDIINFCKEAMQDLSFRAFKNAPSSLSAFNA</sequence>
<proteinExistence type="predicted"/>
<keyword evidence="2" id="KW-1185">Reference proteome</keyword>
<protein>
    <submittedName>
        <fullName evidence="1">4153_t:CDS:1</fullName>
    </submittedName>
</protein>
<comment type="caution">
    <text evidence="1">The sequence shown here is derived from an EMBL/GenBank/DDBJ whole genome shotgun (WGS) entry which is preliminary data.</text>
</comment>
<name>A0ACA9KJ76_9GLOM</name>
<organism evidence="1 2">
    <name type="scientific">Cetraspora pellucida</name>
    <dbReference type="NCBI Taxonomy" id="1433469"/>
    <lineage>
        <taxon>Eukaryota</taxon>
        <taxon>Fungi</taxon>
        <taxon>Fungi incertae sedis</taxon>
        <taxon>Mucoromycota</taxon>
        <taxon>Glomeromycotina</taxon>
        <taxon>Glomeromycetes</taxon>
        <taxon>Diversisporales</taxon>
        <taxon>Gigasporaceae</taxon>
        <taxon>Cetraspora</taxon>
    </lineage>
</organism>
<evidence type="ECO:0000313" key="1">
    <source>
        <dbReference type="EMBL" id="CAG8476480.1"/>
    </source>
</evidence>
<accession>A0ACA9KJ76</accession>